<evidence type="ECO:0000256" key="1">
    <source>
        <dbReference type="SAM" id="MobiDB-lite"/>
    </source>
</evidence>
<organism evidence="2 3">
    <name type="scientific">Ornatilinea apprima</name>
    <dbReference type="NCBI Taxonomy" id="1134406"/>
    <lineage>
        <taxon>Bacteria</taxon>
        <taxon>Bacillati</taxon>
        <taxon>Chloroflexota</taxon>
        <taxon>Anaerolineae</taxon>
        <taxon>Anaerolineales</taxon>
        <taxon>Anaerolineaceae</taxon>
        <taxon>Ornatilinea</taxon>
    </lineage>
</organism>
<gene>
    <name evidence="2" type="ORF">ADN00_02030</name>
</gene>
<accession>A0A0P6XBE7</accession>
<feature type="region of interest" description="Disordered" evidence="1">
    <location>
        <begin position="1"/>
        <end position="127"/>
    </location>
</feature>
<sequence>MVAAAALRSGRQRGRGGRLFSARAGAGSIGGGNAAAPAGAGQPGPGRAAAREPAAARSAAVSRRRADDQGNCRGDGLESAHGDDAHSRRENPLWHADARAGGDARRVPGNLPQQPPGRARQQPGARGQGIRRIYGKFRQFACGNNGQPVGGHLKFIL</sequence>
<reference evidence="2 3" key="1">
    <citation type="submission" date="2015-07" db="EMBL/GenBank/DDBJ databases">
        <title>Genome sequence of Ornatilinea apprima DSM 23815.</title>
        <authorList>
            <person name="Hemp J."/>
            <person name="Ward L.M."/>
            <person name="Pace L.A."/>
            <person name="Fischer W.W."/>
        </authorList>
    </citation>
    <scope>NUCLEOTIDE SEQUENCE [LARGE SCALE GENOMIC DNA]</scope>
    <source>
        <strain evidence="2 3">P3M-1</strain>
    </source>
</reference>
<evidence type="ECO:0000313" key="2">
    <source>
        <dbReference type="EMBL" id="KPL80072.1"/>
    </source>
</evidence>
<name>A0A0P6XBE7_9CHLR</name>
<evidence type="ECO:0000313" key="3">
    <source>
        <dbReference type="Proteomes" id="UP000050417"/>
    </source>
</evidence>
<keyword evidence="3" id="KW-1185">Reference proteome</keyword>
<proteinExistence type="predicted"/>
<protein>
    <submittedName>
        <fullName evidence="2">Uncharacterized protein</fullName>
    </submittedName>
</protein>
<feature type="compositionally biased region" description="Low complexity" evidence="1">
    <location>
        <begin position="34"/>
        <end position="61"/>
    </location>
</feature>
<dbReference type="EMBL" id="LGCL01000007">
    <property type="protein sequence ID" value="KPL80072.1"/>
    <property type="molecule type" value="Genomic_DNA"/>
</dbReference>
<dbReference type="Proteomes" id="UP000050417">
    <property type="component" value="Unassembled WGS sequence"/>
</dbReference>
<comment type="caution">
    <text evidence="2">The sequence shown here is derived from an EMBL/GenBank/DDBJ whole genome shotgun (WGS) entry which is preliminary data.</text>
</comment>
<feature type="compositionally biased region" description="Basic and acidic residues" evidence="1">
    <location>
        <begin position="64"/>
        <end position="106"/>
    </location>
</feature>
<dbReference type="AlphaFoldDB" id="A0A0P6XBE7"/>
<feature type="compositionally biased region" description="Low complexity" evidence="1">
    <location>
        <begin position="116"/>
        <end position="127"/>
    </location>
</feature>